<dbReference type="NCBIfam" id="TIGR03570">
    <property type="entry name" value="NeuD_NnaD"/>
    <property type="match status" value="1"/>
</dbReference>
<reference evidence="3 4" key="1">
    <citation type="submission" date="2024-09" db="EMBL/GenBank/DDBJ databases">
        <authorList>
            <person name="Sun Q."/>
            <person name="Mori K."/>
        </authorList>
    </citation>
    <scope>NUCLEOTIDE SEQUENCE [LARGE SCALE GENOMIC DNA]</scope>
    <source>
        <strain evidence="3 4">CECT 7682</strain>
    </source>
</reference>
<evidence type="ECO:0000313" key="4">
    <source>
        <dbReference type="Proteomes" id="UP001589654"/>
    </source>
</evidence>
<accession>A0ABV5J6M6</accession>
<dbReference type="Gene3D" id="3.40.50.20">
    <property type="match status" value="1"/>
</dbReference>
<dbReference type="Gene3D" id="2.160.10.10">
    <property type="entry name" value="Hexapeptide repeat proteins"/>
    <property type="match status" value="1"/>
</dbReference>
<comment type="caution">
    <text evidence="3">The sequence shown here is derived from an EMBL/GenBank/DDBJ whole genome shotgun (WGS) entry which is preliminary data.</text>
</comment>
<protein>
    <submittedName>
        <fullName evidence="3">Acetyltransferase</fullName>
    </submittedName>
</protein>
<name>A0ABV5J6M6_9BACT</name>
<comment type="similarity">
    <text evidence="1">Belongs to the transferase hexapeptide repeat family.</text>
</comment>
<dbReference type="InterPro" id="IPR020019">
    <property type="entry name" value="AcTrfase_PglD-like"/>
</dbReference>
<dbReference type="Pfam" id="PF00132">
    <property type="entry name" value="Hexapep"/>
    <property type="match status" value="1"/>
</dbReference>
<evidence type="ECO:0000259" key="2">
    <source>
        <dbReference type="Pfam" id="PF17836"/>
    </source>
</evidence>
<dbReference type="Proteomes" id="UP001589654">
    <property type="component" value="Unassembled WGS sequence"/>
</dbReference>
<dbReference type="InterPro" id="IPR041561">
    <property type="entry name" value="PglD_N"/>
</dbReference>
<dbReference type="SUPFAM" id="SSF51161">
    <property type="entry name" value="Trimeric LpxA-like enzymes"/>
    <property type="match status" value="1"/>
</dbReference>
<dbReference type="Pfam" id="PF17836">
    <property type="entry name" value="PglD_N"/>
    <property type="match status" value="1"/>
</dbReference>
<dbReference type="RefSeq" id="WP_379945391.1">
    <property type="nucleotide sequence ID" value="NZ_JBHMEW010000051.1"/>
</dbReference>
<dbReference type="CDD" id="cd03360">
    <property type="entry name" value="LbH_AT_putative"/>
    <property type="match status" value="1"/>
</dbReference>
<organism evidence="3 4">
    <name type="scientific">Echinicola jeungdonensis</name>
    <dbReference type="NCBI Taxonomy" id="709343"/>
    <lineage>
        <taxon>Bacteria</taxon>
        <taxon>Pseudomonadati</taxon>
        <taxon>Bacteroidota</taxon>
        <taxon>Cytophagia</taxon>
        <taxon>Cytophagales</taxon>
        <taxon>Cyclobacteriaceae</taxon>
        <taxon>Echinicola</taxon>
    </lineage>
</organism>
<evidence type="ECO:0000313" key="3">
    <source>
        <dbReference type="EMBL" id="MFB9211634.1"/>
    </source>
</evidence>
<evidence type="ECO:0000256" key="1">
    <source>
        <dbReference type="ARBA" id="ARBA00007274"/>
    </source>
</evidence>
<keyword evidence="4" id="KW-1185">Reference proteome</keyword>
<feature type="domain" description="PglD N-terminal" evidence="2">
    <location>
        <begin position="2"/>
        <end position="72"/>
    </location>
</feature>
<dbReference type="InterPro" id="IPR050179">
    <property type="entry name" value="Trans_hexapeptide_repeat"/>
</dbReference>
<dbReference type="PANTHER" id="PTHR43300">
    <property type="entry name" value="ACETYLTRANSFERASE"/>
    <property type="match status" value="1"/>
</dbReference>
<gene>
    <name evidence="3" type="ORF">ACFFUR_07440</name>
</gene>
<dbReference type="EMBL" id="JBHMEW010000051">
    <property type="protein sequence ID" value="MFB9211634.1"/>
    <property type="molecule type" value="Genomic_DNA"/>
</dbReference>
<dbReference type="InterPro" id="IPR011004">
    <property type="entry name" value="Trimer_LpxA-like_sf"/>
</dbReference>
<sequence>MYIMGASGHAKAVIAAVESKGIEINGVLDDNPEIKECLKYPVSTPENFDIAPKSQMLVAIGDNKIREKVVLKLGKKVFYSKVAHSFSWVSEYSNFGEGTVIMAGAIVQPHTEIGKHVIVNTAAVVDHDCLIGDFSHIAPHATLCGGVIVGIGSLIGAGCTVLPGIKIGENCVVGAGATVLRDVLDGEIVYGVVN</sequence>
<dbReference type="InterPro" id="IPR001451">
    <property type="entry name" value="Hexapep"/>
</dbReference>
<proteinExistence type="inferred from homology"/>
<dbReference type="PANTHER" id="PTHR43300:SF7">
    <property type="entry name" value="UDP-N-ACETYLBACILLOSAMINE N-ACETYLTRANSFERASE"/>
    <property type="match status" value="1"/>
</dbReference>